<dbReference type="Proteomes" id="UP001589733">
    <property type="component" value="Unassembled WGS sequence"/>
</dbReference>
<evidence type="ECO:0000313" key="3">
    <source>
        <dbReference type="Proteomes" id="UP001589733"/>
    </source>
</evidence>
<sequence>MRTAFVAGIVLFSMPAAASVVTPGKNWPQKGAILTGPQALDLLRPCSRIGPVNVQRQWTPTSQDIQRLESALPTFHEHLLQQVTDPRFNLSLDAYHRQYAGFVTGGRSVIYVNLWRTTTPPPWWRDQAALVCDGGPTNWGVEWEITTGRFMNPAFNGR</sequence>
<protein>
    <recommendedName>
        <fullName evidence="4">Secreted protein</fullName>
    </recommendedName>
</protein>
<accession>A0ABV6B918</accession>
<gene>
    <name evidence="2" type="ORF">ACFFLM_26065</name>
</gene>
<keyword evidence="1" id="KW-0732">Signal</keyword>
<evidence type="ECO:0000256" key="1">
    <source>
        <dbReference type="SAM" id="SignalP"/>
    </source>
</evidence>
<proteinExistence type="predicted"/>
<dbReference type="EMBL" id="JBHLYR010000091">
    <property type="protein sequence ID" value="MFB9995411.1"/>
    <property type="molecule type" value="Genomic_DNA"/>
</dbReference>
<reference evidence="2 3" key="1">
    <citation type="submission" date="2024-09" db="EMBL/GenBank/DDBJ databases">
        <authorList>
            <person name="Sun Q."/>
            <person name="Mori K."/>
        </authorList>
    </citation>
    <scope>NUCLEOTIDE SEQUENCE [LARGE SCALE GENOMIC DNA]</scope>
    <source>
        <strain evidence="2 3">JCM 13503</strain>
    </source>
</reference>
<feature type="signal peptide" evidence="1">
    <location>
        <begin position="1"/>
        <end position="18"/>
    </location>
</feature>
<dbReference type="RefSeq" id="WP_380017321.1">
    <property type="nucleotide sequence ID" value="NZ_JBHLYR010000091.1"/>
</dbReference>
<evidence type="ECO:0000313" key="2">
    <source>
        <dbReference type="EMBL" id="MFB9995411.1"/>
    </source>
</evidence>
<comment type="caution">
    <text evidence="2">The sequence shown here is derived from an EMBL/GenBank/DDBJ whole genome shotgun (WGS) entry which is preliminary data.</text>
</comment>
<evidence type="ECO:0008006" key="4">
    <source>
        <dbReference type="Google" id="ProtNLM"/>
    </source>
</evidence>
<keyword evidence="3" id="KW-1185">Reference proteome</keyword>
<name>A0ABV6B918_9DEIO</name>
<feature type="chain" id="PRO_5046594388" description="Secreted protein" evidence="1">
    <location>
        <begin position="19"/>
        <end position="158"/>
    </location>
</feature>
<organism evidence="2 3">
    <name type="scientific">Deinococcus oregonensis</name>
    <dbReference type="NCBI Taxonomy" id="1805970"/>
    <lineage>
        <taxon>Bacteria</taxon>
        <taxon>Thermotogati</taxon>
        <taxon>Deinococcota</taxon>
        <taxon>Deinococci</taxon>
        <taxon>Deinococcales</taxon>
        <taxon>Deinococcaceae</taxon>
        <taxon>Deinococcus</taxon>
    </lineage>
</organism>